<protein>
    <submittedName>
        <fullName evidence="1">Uncharacterized protein</fullName>
    </submittedName>
</protein>
<proteinExistence type="predicted"/>
<dbReference type="AlphaFoldDB" id="A0A2I2KM56"/>
<evidence type="ECO:0000313" key="1">
    <source>
        <dbReference type="EMBL" id="SNQ46743.1"/>
    </source>
</evidence>
<organism evidence="1 2">
    <name type="scientific">Frankia canadensis</name>
    <dbReference type="NCBI Taxonomy" id="1836972"/>
    <lineage>
        <taxon>Bacteria</taxon>
        <taxon>Bacillati</taxon>
        <taxon>Actinomycetota</taxon>
        <taxon>Actinomycetes</taxon>
        <taxon>Frankiales</taxon>
        <taxon>Frankiaceae</taxon>
        <taxon>Frankia</taxon>
    </lineage>
</organism>
<name>A0A2I2KM56_9ACTN</name>
<reference evidence="1 2" key="1">
    <citation type="submission" date="2017-06" db="EMBL/GenBank/DDBJ databases">
        <authorList>
            <person name="Kim H.J."/>
            <person name="Triplett B.A."/>
        </authorList>
    </citation>
    <scope>NUCLEOTIDE SEQUENCE [LARGE SCALE GENOMIC DNA]</scope>
    <source>
        <strain evidence="1">FRACA_ARgP5</strain>
    </source>
</reference>
<evidence type="ECO:0000313" key="2">
    <source>
        <dbReference type="Proteomes" id="UP000234331"/>
    </source>
</evidence>
<keyword evidence="2" id="KW-1185">Reference proteome</keyword>
<dbReference type="EMBL" id="FZMO01000061">
    <property type="protein sequence ID" value="SNQ46743.1"/>
    <property type="molecule type" value="Genomic_DNA"/>
</dbReference>
<sequence length="59" mass="6042">MMGVVAAYTRRCVALCVAKSVLLECDYAGGNLGGCGLPLVVHRQAADRDCPGGVGWCTG</sequence>
<gene>
    <name evidence="1" type="ORF">FRACA_1530005</name>
</gene>
<accession>A0A2I2KM56</accession>
<dbReference type="Proteomes" id="UP000234331">
    <property type="component" value="Unassembled WGS sequence"/>
</dbReference>